<dbReference type="SMART" id="SM00862">
    <property type="entry name" value="Trans_reg_C"/>
    <property type="match status" value="1"/>
</dbReference>
<dbReference type="GO" id="GO:0003677">
    <property type="term" value="F:DNA binding"/>
    <property type="evidence" value="ECO:0007669"/>
    <property type="project" value="UniProtKB-UniRule"/>
</dbReference>
<keyword evidence="3" id="KW-0472">Membrane</keyword>
<dbReference type="GO" id="GO:0000160">
    <property type="term" value="P:phosphorelay signal transduction system"/>
    <property type="evidence" value="ECO:0007669"/>
    <property type="project" value="InterPro"/>
</dbReference>
<keyword evidence="1 2" id="KW-0238">DNA-binding</keyword>
<dbReference type="InterPro" id="IPR001867">
    <property type="entry name" value="OmpR/PhoB-type_DNA-bd"/>
</dbReference>
<reference evidence="5 6" key="1">
    <citation type="submission" date="2018-11" db="EMBL/GenBank/DDBJ databases">
        <title>The first complete genome of Serratia liquefaciens isolated from metalophyte plant revel distinctness adaptive mechanisms in an extreme habitat.</title>
        <authorList>
            <person name="Caneschi W.L."/>
            <person name="Sanchez A.B."/>
            <person name="Felestrino E.B."/>
            <person name="Assis R.A.B."/>
            <person name="Lemes C.G.C."/>
            <person name="Cordeiro I.F."/>
            <person name="Fonseca N.P."/>
            <person name="Villa M."/>
            <person name="Vieira I.T."/>
            <person name="Moraes L.A."/>
            <person name="Kamino L.H.Y."/>
            <person name="do Carmo F."/>
            <person name="Garcia C.M."/>
            <person name="Almeida N.F."/>
            <person name="Silva R.S."/>
            <person name="Ferro J.A."/>
            <person name="Ferro M.I.T."/>
            <person name="Varani A.M."/>
            <person name="Ferreira R.M."/>
            <person name="dos Santos V.L."/>
            <person name="Silva U.C."/>
            <person name="Setubal J.C."/>
            <person name="Moreira L.M."/>
        </authorList>
    </citation>
    <scope>NUCLEOTIDE SEQUENCE [LARGE SCALE GENOMIC DNA]</scope>
    <source>
        <strain evidence="5 6">FG3</strain>
    </source>
</reference>
<evidence type="ECO:0000313" key="6">
    <source>
        <dbReference type="Proteomes" id="UP000317572"/>
    </source>
</evidence>
<dbReference type="InterPro" id="IPR036388">
    <property type="entry name" value="WH-like_DNA-bd_sf"/>
</dbReference>
<dbReference type="AlphaFoldDB" id="A0A515D4F4"/>
<dbReference type="Gene3D" id="1.10.10.10">
    <property type="entry name" value="Winged helix-like DNA-binding domain superfamily/Winged helix DNA-binding domain"/>
    <property type="match status" value="1"/>
</dbReference>
<organism evidence="5 6">
    <name type="scientific">Serratia liquefaciens</name>
    <dbReference type="NCBI Taxonomy" id="614"/>
    <lineage>
        <taxon>Bacteria</taxon>
        <taxon>Pseudomonadati</taxon>
        <taxon>Pseudomonadota</taxon>
        <taxon>Gammaproteobacteria</taxon>
        <taxon>Enterobacterales</taxon>
        <taxon>Yersiniaceae</taxon>
        <taxon>Serratia</taxon>
    </lineage>
</organism>
<evidence type="ECO:0000256" key="2">
    <source>
        <dbReference type="PROSITE-ProRule" id="PRU01091"/>
    </source>
</evidence>
<name>A0A515D4F4_SERLI</name>
<keyword evidence="3" id="KW-0812">Transmembrane</keyword>
<dbReference type="RefSeq" id="WP_130016524.1">
    <property type="nucleotide sequence ID" value="NZ_CAMIRC010000003.1"/>
</dbReference>
<sequence>MEENKIFNNKVVFDFNACCLYEANNEGNRVSLTTPSRDCLAIITLNSPNTTSQQVLFEQVWEQHGIPVNVNTLYQHISMIRRAFRQLGMNDDVIVTIPRRGMCLAAGLHVAALAGGKQVPCIERLGQPGRVIEKAPDIILQPAAEVDNQQYPEKAPADARGPSIINWLLIALLTLSVALIATVLMAYFFSTKNGRFHDYHHAMKVNGCDIYLYKKEIAWSRDKISDALAEAGKTCSQSERVYISYFNTLPRVSLISCNGDILSENTDCSSYYIYREGGHRYEK</sequence>
<dbReference type="SUPFAM" id="SSF46894">
    <property type="entry name" value="C-terminal effector domain of the bipartite response regulators"/>
    <property type="match status" value="1"/>
</dbReference>
<dbReference type="EMBL" id="CP033893">
    <property type="protein sequence ID" value="QDL35287.1"/>
    <property type="molecule type" value="Genomic_DNA"/>
</dbReference>
<feature type="domain" description="OmpR/PhoB-type" evidence="4">
    <location>
        <begin position="3"/>
        <end position="106"/>
    </location>
</feature>
<dbReference type="PROSITE" id="PS51755">
    <property type="entry name" value="OMPR_PHOB"/>
    <property type="match status" value="1"/>
</dbReference>
<feature type="DNA-binding region" description="OmpR/PhoB-type" evidence="2">
    <location>
        <begin position="3"/>
        <end position="106"/>
    </location>
</feature>
<dbReference type="Pfam" id="PF00486">
    <property type="entry name" value="Trans_reg_C"/>
    <property type="match status" value="1"/>
</dbReference>
<evidence type="ECO:0000256" key="3">
    <source>
        <dbReference type="SAM" id="Phobius"/>
    </source>
</evidence>
<dbReference type="InterPro" id="IPR016032">
    <property type="entry name" value="Sig_transdc_resp-reg_C-effctor"/>
</dbReference>
<accession>A0A515D4F4</accession>
<evidence type="ECO:0000313" key="5">
    <source>
        <dbReference type="EMBL" id="QDL35287.1"/>
    </source>
</evidence>
<protein>
    <recommendedName>
        <fullName evidence="4">OmpR/PhoB-type domain-containing protein</fullName>
    </recommendedName>
</protein>
<gene>
    <name evidence="5" type="ORF">EGO53_27520</name>
</gene>
<dbReference type="GO" id="GO:0006355">
    <property type="term" value="P:regulation of DNA-templated transcription"/>
    <property type="evidence" value="ECO:0007669"/>
    <property type="project" value="InterPro"/>
</dbReference>
<proteinExistence type="predicted"/>
<feature type="transmembrane region" description="Helical" evidence="3">
    <location>
        <begin position="164"/>
        <end position="189"/>
    </location>
</feature>
<evidence type="ECO:0000259" key="4">
    <source>
        <dbReference type="PROSITE" id="PS51755"/>
    </source>
</evidence>
<evidence type="ECO:0000256" key="1">
    <source>
        <dbReference type="ARBA" id="ARBA00023125"/>
    </source>
</evidence>
<dbReference type="InterPro" id="IPR000836">
    <property type="entry name" value="PRTase_dom"/>
</dbReference>
<keyword evidence="3" id="KW-1133">Transmembrane helix</keyword>
<dbReference type="CDD" id="cd06223">
    <property type="entry name" value="PRTases_typeI"/>
    <property type="match status" value="1"/>
</dbReference>
<dbReference type="Proteomes" id="UP000317572">
    <property type="component" value="Chromosome"/>
</dbReference>